<evidence type="ECO:0000256" key="1">
    <source>
        <dbReference type="SAM" id="Phobius"/>
    </source>
</evidence>
<name>A0A318S1P1_9DEIO</name>
<feature type="transmembrane region" description="Helical" evidence="1">
    <location>
        <begin position="7"/>
        <end position="25"/>
    </location>
</feature>
<keyword evidence="3" id="KW-1185">Reference proteome</keyword>
<keyword evidence="1" id="KW-0812">Transmembrane</keyword>
<dbReference type="AlphaFoldDB" id="A0A318S1P1"/>
<proteinExistence type="predicted"/>
<reference evidence="2 3" key="1">
    <citation type="submission" date="2018-06" db="EMBL/GenBank/DDBJ databases">
        <title>Genomic Encyclopedia of Type Strains, Phase IV (KMG-IV): sequencing the most valuable type-strain genomes for metagenomic binning, comparative biology and taxonomic classification.</title>
        <authorList>
            <person name="Goeker M."/>
        </authorList>
    </citation>
    <scope>NUCLEOTIDE SEQUENCE [LARGE SCALE GENOMIC DNA]</scope>
    <source>
        <strain evidence="2 3">DSM 18048</strain>
    </source>
</reference>
<dbReference type="EMBL" id="QJSX01000014">
    <property type="protein sequence ID" value="PYE51836.1"/>
    <property type="molecule type" value="Genomic_DNA"/>
</dbReference>
<feature type="transmembrane region" description="Helical" evidence="1">
    <location>
        <begin position="31"/>
        <end position="49"/>
    </location>
</feature>
<evidence type="ECO:0000313" key="3">
    <source>
        <dbReference type="Proteomes" id="UP000248326"/>
    </source>
</evidence>
<comment type="caution">
    <text evidence="2">The sequence shown here is derived from an EMBL/GenBank/DDBJ whole genome shotgun (WGS) entry which is preliminary data.</text>
</comment>
<dbReference type="Proteomes" id="UP000248326">
    <property type="component" value="Unassembled WGS sequence"/>
</dbReference>
<accession>A0A318S1P1</accession>
<feature type="transmembrane region" description="Helical" evidence="1">
    <location>
        <begin position="56"/>
        <end position="73"/>
    </location>
</feature>
<dbReference type="RefSeq" id="WP_110887867.1">
    <property type="nucleotide sequence ID" value="NZ_QJSX01000014.1"/>
</dbReference>
<dbReference type="OrthoDB" id="73780at2"/>
<keyword evidence="1" id="KW-1133">Transmembrane helix</keyword>
<keyword evidence="1" id="KW-0472">Membrane</keyword>
<organism evidence="2 3">
    <name type="scientific">Deinococcus yavapaiensis KR-236</name>
    <dbReference type="NCBI Taxonomy" id="694435"/>
    <lineage>
        <taxon>Bacteria</taxon>
        <taxon>Thermotogati</taxon>
        <taxon>Deinococcota</taxon>
        <taxon>Deinococci</taxon>
        <taxon>Deinococcales</taxon>
        <taxon>Deinococcaceae</taxon>
        <taxon>Deinococcus</taxon>
    </lineage>
</organism>
<gene>
    <name evidence="2" type="ORF">DES52_11437</name>
</gene>
<protein>
    <recommendedName>
        <fullName evidence="4">SPW repeat-containing protein</fullName>
    </recommendedName>
</protein>
<evidence type="ECO:0008006" key="4">
    <source>
        <dbReference type="Google" id="ProtNLM"/>
    </source>
</evidence>
<evidence type="ECO:0000313" key="2">
    <source>
        <dbReference type="EMBL" id="PYE51836.1"/>
    </source>
</evidence>
<sequence length="74" mass="8025">MNDLSRPLLSIFGLAAGFALYQGALRLPAPWESVAIGVLFAAFGVAIWLNGREDRVNQIVGGLFVVFGVVRFFL</sequence>